<reference evidence="3" key="2">
    <citation type="submission" date="2023-05" db="EMBL/GenBank/DDBJ databases">
        <authorList>
            <consortium name="Lawrence Berkeley National Laboratory"/>
            <person name="Steindorff A."/>
            <person name="Hensen N."/>
            <person name="Bonometti L."/>
            <person name="Westerberg I."/>
            <person name="Brannstrom I.O."/>
            <person name="Guillou S."/>
            <person name="Cros-Aarteil S."/>
            <person name="Calhoun S."/>
            <person name="Haridas S."/>
            <person name="Kuo A."/>
            <person name="Mondo S."/>
            <person name="Pangilinan J."/>
            <person name="Riley R."/>
            <person name="Labutti K."/>
            <person name="Andreopoulos B."/>
            <person name="Lipzen A."/>
            <person name="Chen C."/>
            <person name="Yanf M."/>
            <person name="Daum C."/>
            <person name="Ng V."/>
            <person name="Clum A."/>
            <person name="Ohm R."/>
            <person name="Martin F."/>
            <person name="Silar P."/>
            <person name="Natvig D."/>
            <person name="Lalanne C."/>
            <person name="Gautier V."/>
            <person name="Ament-Velasquez S.L."/>
            <person name="Kruys A."/>
            <person name="Hutchinson M.I."/>
            <person name="Powell A.J."/>
            <person name="Barry K."/>
            <person name="Miller A.N."/>
            <person name="Grigoriev I.V."/>
            <person name="Debuchy R."/>
            <person name="Gladieux P."/>
            <person name="Thoren M.H."/>
            <person name="Johannesson H."/>
        </authorList>
    </citation>
    <scope>NUCLEOTIDE SEQUENCE</scope>
    <source>
        <strain evidence="3">CBS 315.58</strain>
    </source>
</reference>
<comment type="caution">
    <text evidence="3">The sequence shown here is derived from an EMBL/GenBank/DDBJ whole genome shotgun (WGS) entry which is preliminary data.</text>
</comment>
<dbReference type="Pfam" id="PF10067">
    <property type="entry name" value="DUF2306"/>
    <property type="match status" value="1"/>
</dbReference>
<gene>
    <name evidence="3" type="ORF">QBC40DRAFT_184364</name>
</gene>
<name>A0AAN6X8F9_9PEZI</name>
<feature type="transmembrane region" description="Helical" evidence="2">
    <location>
        <begin position="77"/>
        <end position="101"/>
    </location>
</feature>
<organism evidence="3 4">
    <name type="scientific">Triangularia verruculosa</name>
    <dbReference type="NCBI Taxonomy" id="2587418"/>
    <lineage>
        <taxon>Eukaryota</taxon>
        <taxon>Fungi</taxon>
        <taxon>Dikarya</taxon>
        <taxon>Ascomycota</taxon>
        <taxon>Pezizomycotina</taxon>
        <taxon>Sordariomycetes</taxon>
        <taxon>Sordariomycetidae</taxon>
        <taxon>Sordariales</taxon>
        <taxon>Podosporaceae</taxon>
        <taxon>Triangularia</taxon>
    </lineage>
</organism>
<keyword evidence="2" id="KW-1133">Transmembrane helix</keyword>
<keyword evidence="2" id="KW-0472">Membrane</keyword>
<dbReference type="AlphaFoldDB" id="A0AAN6X8F9"/>
<feature type="region of interest" description="Disordered" evidence="1">
    <location>
        <begin position="324"/>
        <end position="366"/>
    </location>
</feature>
<feature type="transmembrane region" description="Helical" evidence="2">
    <location>
        <begin position="143"/>
        <end position="160"/>
    </location>
</feature>
<evidence type="ECO:0008006" key="5">
    <source>
        <dbReference type="Google" id="ProtNLM"/>
    </source>
</evidence>
<proteinExistence type="predicted"/>
<keyword evidence="4" id="KW-1185">Reference proteome</keyword>
<feature type="transmembrane region" description="Helical" evidence="2">
    <location>
        <begin position="181"/>
        <end position="200"/>
    </location>
</feature>
<feature type="transmembrane region" description="Helical" evidence="2">
    <location>
        <begin position="26"/>
        <end position="45"/>
    </location>
</feature>
<protein>
    <recommendedName>
        <fullName evidence="5">Microtubule associated protein</fullName>
    </recommendedName>
</protein>
<evidence type="ECO:0000256" key="1">
    <source>
        <dbReference type="SAM" id="MobiDB-lite"/>
    </source>
</evidence>
<evidence type="ECO:0000313" key="3">
    <source>
        <dbReference type="EMBL" id="KAK4196039.1"/>
    </source>
</evidence>
<keyword evidence="2" id="KW-0812">Transmembrane</keyword>
<evidence type="ECO:0000256" key="2">
    <source>
        <dbReference type="SAM" id="Phobius"/>
    </source>
</evidence>
<dbReference type="InterPro" id="IPR018750">
    <property type="entry name" value="DUF2306_membrane"/>
</dbReference>
<dbReference type="EMBL" id="MU863995">
    <property type="protein sequence ID" value="KAK4196039.1"/>
    <property type="molecule type" value="Genomic_DNA"/>
</dbReference>
<accession>A0AAN6X8F9</accession>
<feature type="transmembrane region" description="Helical" evidence="2">
    <location>
        <begin position="113"/>
        <end position="131"/>
    </location>
</feature>
<reference evidence="3" key="1">
    <citation type="journal article" date="2023" name="Mol. Phylogenet. Evol.">
        <title>Genome-scale phylogeny and comparative genomics of the fungal order Sordariales.</title>
        <authorList>
            <person name="Hensen N."/>
            <person name="Bonometti L."/>
            <person name="Westerberg I."/>
            <person name="Brannstrom I.O."/>
            <person name="Guillou S."/>
            <person name="Cros-Aarteil S."/>
            <person name="Calhoun S."/>
            <person name="Haridas S."/>
            <person name="Kuo A."/>
            <person name="Mondo S."/>
            <person name="Pangilinan J."/>
            <person name="Riley R."/>
            <person name="LaButti K."/>
            <person name="Andreopoulos B."/>
            <person name="Lipzen A."/>
            <person name="Chen C."/>
            <person name="Yan M."/>
            <person name="Daum C."/>
            <person name="Ng V."/>
            <person name="Clum A."/>
            <person name="Steindorff A."/>
            <person name="Ohm R.A."/>
            <person name="Martin F."/>
            <person name="Silar P."/>
            <person name="Natvig D.O."/>
            <person name="Lalanne C."/>
            <person name="Gautier V."/>
            <person name="Ament-Velasquez S.L."/>
            <person name="Kruys A."/>
            <person name="Hutchinson M.I."/>
            <person name="Powell A.J."/>
            <person name="Barry K."/>
            <person name="Miller A.N."/>
            <person name="Grigoriev I.V."/>
            <person name="Debuchy R."/>
            <person name="Gladieux P."/>
            <person name="Hiltunen Thoren M."/>
            <person name="Johannesson H."/>
        </authorList>
    </citation>
    <scope>NUCLEOTIDE SEQUENCE</scope>
    <source>
        <strain evidence="3">CBS 315.58</strain>
    </source>
</reference>
<sequence>MAQPRAVEKAADMARKIYNPIGFSKFYNFVLFFIFGGALLGFTLARFQYLSFDHGLCPQGGGTLDCYYYTPGSLDKIGIQIHLSAILPASFLAVFQFVPVIRHKLLLFHRVNGYLIVLLSIVSTAGALMLVRNAQGGPIETQLGIGVLSFMFIVSLGLAVHNVKRLQIEQHRAWMLRAWSYAGSIVTMRLVMMAIAHVLGNYEHLGKGYSHAMPCVKVTYLMFGQVERILEKYPACAQFFDGSVPGKAVAVTADVNGDLAELTALYNMIFGAAFWLSVALHAAGVEIYVSVFSIIDTQLHLTPAEAERLRNVSYQRQLEAGMKKPGRAGLTADRLGDSPPWAPKSTVSVAARGSGDTVSNEHLTAK</sequence>
<feature type="transmembrane region" description="Helical" evidence="2">
    <location>
        <begin position="264"/>
        <end position="289"/>
    </location>
</feature>
<feature type="compositionally biased region" description="Polar residues" evidence="1">
    <location>
        <begin position="356"/>
        <end position="366"/>
    </location>
</feature>
<evidence type="ECO:0000313" key="4">
    <source>
        <dbReference type="Proteomes" id="UP001303160"/>
    </source>
</evidence>
<dbReference type="Proteomes" id="UP001303160">
    <property type="component" value="Unassembled WGS sequence"/>
</dbReference>